<evidence type="ECO:0008006" key="5">
    <source>
        <dbReference type="Google" id="ProtNLM"/>
    </source>
</evidence>
<feature type="coiled-coil region" evidence="1">
    <location>
        <begin position="365"/>
        <end position="395"/>
    </location>
</feature>
<protein>
    <recommendedName>
        <fullName evidence="5">Rad50/SbcC-type AAA domain-containing protein</fullName>
    </recommendedName>
</protein>
<gene>
    <name evidence="3" type="ORF">PXH66_05025</name>
</gene>
<evidence type="ECO:0000313" key="4">
    <source>
        <dbReference type="Proteomes" id="UP001218638"/>
    </source>
</evidence>
<dbReference type="AlphaFoldDB" id="A0AAF0I397"/>
<dbReference type="PANTHER" id="PTHR41259:SF1">
    <property type="entry name" value="DOUBLE-STRAND BREAK REPAIR RAD50 ATPASE, PUTATIVE-RELATED"/>
    <property type="match status" value="1"/>
</dbReference>
<keyword evidence="4" id="KW-1185">Reference proteome</keyword>
<feature type="region of interest" description="Disordered" evidence="2">
    <location>
        <begin position="616"/>
        <end position="641"/>
    </location>
</feature>
<dbReference type="CDD" id="cd00267">
    <property type="entry name" value="ABC_ATPase"/>
    <property type="match status" value="1"/>
</dbReference>
<organism evidence="3 4">
    <name type="scientific">Synoicihabitans lomoniglobus</name>
    <dbReference type="NCBI Taxonomy" id="2909285"/>
    <lineage>
        <taxon>Bacteria</taxon>
        <taxon>Pseudomonadati</taxon>
        <taxon>Verrucomicrobiota</taxon>
        <taxon>Opitutia</taxon>
        <taxon>Opitutales</taxon>
        <taxon>Opitutaceae</taxon>
        <taxon>Synoicihabitans</taxon>
    </lineage>
</organism>
<dbReference type="EMBL" id="CP119075">
    <property type="protein sequence ID" value="WED66208.1"/>
    <property type="molecule type" value="Genomic_DNA"/>
</dbReference>
<keyword evidence="1" id="KW-0175">Coiled coil</keyword>
<evidence type="ECO:0000256" key="2">
    <source>
        <dbReference type="SAM" id="MobiDB-lite"/>
    </source>
</evidence>
<dbReference type="PANTHER" id="PTHR41259">
    <property type="entry name" value="DOUBLE-STRAND BREAK REPAIR RAD50 ATPASE, PUTATIVE-RELATED"/>
    <property type="match status" value="1"/>
</dbReference>
<name>A0AAF0I397_9BACT</name>
<evidence type="ECO:0000313" key="3">
    <source>
        <dbReference type="EMBL" id="WED66208.1"/>
    </source>
</evidence>
<dbReference type="InterPro" id="IPR027417">
    <property type="entry name" value="P-loop_NTPase"/>
</dbReference>
<dbReference type="RefSeq" id="WP_330928466.1">
    <property type="nucleotide sequence ID" value="NZ_CP119075.1"/>
</dbReference>
<proteinExistence type="predicted"/>
<evidence type="ECO:0000256" key="1">
    <source>
        <dbReference type="SAM" id="Coils"/>
    </source>
</evidence>
<dbReference type="SUPFAM" id="SSF52540">
    <property type="entry name" value="P-loop containing nucleoside triphosphate hydrolases"/>
    <property type="match status" value="1"/>
</dbReference>
<dbReference type="Proteomes" id="UP001218638">
    <property type="component" value="Chromosome"/>
</dbReference>
<dbReference type="KEGG" id="slom:PXH66_05025"/>
<feature type="compositionally biased region" description="Polar residues" evidence="2">
    <location>
        <begin position="446"/>
        <end position="467"/>
    </location>
</feature>
<reference evidence="3" key="1">
    <citation type="submission" date="2023-03" db="EMBL/GenBank/DDBJ databases">
        <title>Lomoglobus Profundus gen. nov., sp. nov., a novel member of the phylum Verrucomicrobia, isolated from deep-marine sediment of South China Sea.</title>
        <authorList>
            <person name="Ahmad T."/>
            <person name="Ishaq S.E."/>
            <person name="Wang F."/>
        </authorList>
    </citation>
    <scope>NUCLEOTIDE SEQUENCE</scope>
    <source>
        <strain evidence="3">LMO-M01</strain>
    </source>
</reference>
<dbReference type="Gene3D" id="3.40.50.300">
    <property type="entry name" value="P-loop containing nucleotide triphosphate hydrolases"/>
    <property type="match status" value="2"/>
</dbReference>
<feature type="region of interest" description="Disordered" evidence="2">
    <location>
        <begin position="442"/>
        <end position="467"/>
    </location>
</feature>
<feature type="coiled-coil region" evidence="1">
    <location>
        <begin position="207"/>
        <end position="234"/>
    </location>
</feature>
<accession>A0AAF0I397</accession>
<sequence length="901" mass="98614">MILHAIELHHVGRFRESVRLGPFAPGLNVLSAPNESGKSTSLHAAARALFDRHTTKGEELKSLQPVGTDLAPRIAVEFETAAGRFRIEKTFLQKPTSELRAWQSASWQLIAESDQADQRVQALLHSSLPGRGATKSEHWGFLGFLWARQGEPAVWPGFNDEGVGQNIRAQLVQLELDPVIERLRERLAATFGSILTATGQPRTGGPLRTAEDDLTRLDEELTQLHATRTKLEDALVRYQQAASGVTQLAKEHAERTAAAATLHESAQAAERLSAELKTHQHALLTAQEKLDTVAADATKLAHLRQLTAEAQTAITAAEHTAATATQKRTDLRARLDAMQTERPQRESALQTRRVELQRAQGLLRLRQHTETAAALARQIAKVEATAAELAELKARQAKLPDLTPAQLRKLEDLAEQTRTLTAQLQALGLTVELTPDRDALVAADGKSQNPDPKSQTEIPAGQTTTLRSPQTLDLHLADWGRIVIRSGAQETQNVAKELDTAHTALRNALEKAEVPTLDAAREAVTERRELDTQLKTLGATLASQLGEHDTLADLQDTAASAARRADAQAATLPPTAADHALSQADLEATEARLSAALPAEEKALTAFDREMERIRTEERTATQTEQTADKQLTEQRGSLRTHEAQTADLMGRYADGLDAAKTAAQIAFTQAEARVAAAKAQLPPDYDKLPERNKRAAVSLQQIANELQARRTERDQAKGTLETLGGQGLYSRETELEEKKVEATLRRDAARAQGWTTRIAHDLIEHRKQAATKAVLTPLEQRLTAAFAELSGDPTRQVFLNEQLQIAGIGRTREATHAFDQLSQGAKEQLLLCLRLAVAQELATDEPQVLILDDVLVNTDPVRQERILDVLGAQATHLQILILTCHPDRYRGVGQAVNFTI</sequence>